<name>A0ABX0Z6C5_9ACTN</name>
<protein>
    <submittedName>
        <fullName evidence="2">Uncharacterized protein</fullName>
    </submittedName>
</protein>
<feature type="region of interest" description="Disordered" evidence="1">
    <location>
        <begin position="1"/>
        <end position="61"/>
    </location>
</feature>
<dbReference type="Proteomes" id="UP000783871">
    <property type="component" value="Unassembled WGS sequence"/>
</dbReference>
<organism evidence="2 3">
    <name type="scientific">Micromonospora thermarum</name>
    <dbReference type="NCBI Taxonomy" id="2720024"/>
    <lineage>
        <taxon>Bacteria</taxon>
        <taxon>Bacillati</taxon>
        <taxon>Actinomycetota</taxon>
        <taxon>Actinomycetes</taxon>
        <taxon>Micromonosporales</taxon>
        <taxon>Micromonosporaceae</taxon>
        <taxon>Micromonospora</taxon>
    </lineage>
</organism>
<dbReference type="EMBL" id="JAATEO010000011">
    <property type="protein sequence ID" value="NJP32692.1"/>
    <property type="molecule type" value="Genomic_DNA"/>
</dbReference>
<reference evidence="2 3" key="1">
    <citation type="submission" date="2020-03" db="EMBL/GenBank/DDBJ databases">
        <title>WGS of actinomycetes isolated from Thailand.</title>
        <authorList>
            <person name="Thawai C."/>
        </authorList>
    </citation>
    <scope>NUCLEOTIDE SEQUENCE [LARGE SCALE GENOMIC DNA]</scope>
    <source>
        <strain evidence="2 3">HSS6-12</strain>
    </source>
</reference>
<evidence type="ECO:0000313" key="3">
    <source>
        <dbReference type="Proteomes" id="UP000783871"/>
    </source>
</evidence>
<keyword evidence="3" id="KW-1185">Reference proteome</keyword>
<feature type="compositionally biased region" description="Polar residues" evidence="1">
    <location>
        <begin position="1"/>
        <end position="10"/>
    </location>
</feature>
<sequence length="61" mass="6606">MPPSVPNTTSSREEKWRSTSPGSGYRRASASRCASGTSHEVREERPPSSLSSTLSRPATTR</sequence>
<evidence type="ECO:0000313" key="2">
    <source>
        <dbReference type="EMBL" id="NJP32692.1"/>
    </source>
</evidence>
<evidence type="ECO:0000256" key="1">
    <source>
        <dbReference type="SAM" id="MobiDB-lite"/>
    </source>
</evidence>
<gene>
    <name evidence="2" type="ORF">HCJ94_12030</name>
</gene>
<dbReference type="RefSeq" id="WP_168001083.1">
    <property type="nucleotide sequence ID" value="NZ_JAATEO010000011.1"/>
</dbReference>
<accession>A0ABX0Z6C5</accession>
<feature type="compositionally biased region" description="Low complexity" evidence="1">
    <location>
        <begin position="47"/>
        <end position="61"/>
    </location>
</feature>
<proteinExistence type="predicted"/>
<comment type="caution">
    <text evidence="2">The sequence shown here is derived from an EMBL/GenBank/DDBJ whole genome shotgun (WGS) entry which is preliminary data.</text>
</comment>